<dbReference type="SUPFAM" id="SSF49899">
    <property type="entry name" value="Concanavalin A-like lectins/glucanases"/>
    <property type="match status" value="1"/>
</dbReference>
<proteinExistence type="predicted"/>
<feature type="non-terminal residue" evidence="1">
    <location>
        <position position="272"/>
    </location>
</feature>
<name>X1SFX6_9ZZZZ</name>
<accession>X1SFX6</accession>
<dbReference type="InterPro" id="IPR013320">
    <property type="entry name" value="ConA-like_dom_sf"/>
</dbReference>
<dbReference type="Pfam" id="PF13385">
    <property type="entry name" value="Laminin_G_3"/>
    <property type="match status" value="1"/>
</dbReference>
<dbReference type="AlphaFoldDB" id="X1SFX6"/>
<comment type="caution">
    <text evidence="1">The sequence shown here is derived from an EMBL/GenBank/DDBJ whole genome shotgun (WGS) entry which is preliminary data.</text>
</comment>
<gene>
    <name evidence="1" type="ORF">S12H4_34568</name>
</gene>
<evidence type="ECO:0008006" key="2">
    <source>
        <dbReference type="Google" id="ProtNLM"/>
    </source>
</evidence>
<evidence type="ECO:0000313" key="1">
    <source>
        <dbReference type="EMBL" id="GAI91917.1"/>
    </source>
</evidence>
<dbReference type="EMBL" id="BARW01020465">
    <property type="protein sequence ID" value="GAI91917.1"/>
    <property type="molecule type" value="Genomic_DNA"/>
</dbReference>
<feature type="non-terminal residue" evidence="1">
    <location>
        <position position="1"/>
    </location>
</feature>
<protein>
    <recommendedName>
        <fullName evidence="2">LamG-like jellyroll fold domain-containing protein</fullName>
    </recommendedName>
</protein>
<dbReference type="Gene3D" id="2.60.120.200">
    <property type="match status" value="1"/>
</dbReference>
<organism evidence="1">
    <name type="scientific">marine sediment metagenome</name>
    <dbReference type="NCBI Taxonomy" id="412755"/>
    <lineage>
        <taxon>unclassified sequences</taxon>
        <taxon>metagenomes</taxon>
        <taxon>ecological metagenomes</taxon>
    </lineage>
</organism>
<sequence>DFTFEAWVKRASISNGYNAIVAKRHSNSVGFIWWITDGNTLRFFSVAGDLHYGSIVDTNWHHIAVTLDRDGYGVVYKDGVSVGSLDISGNTGSVTSTRLFSFGQQTQSASAFNQPFDGTIDEVRVSKTPRDSSWIKTEYNNHQYPGLFHDKGPEEVQLGVPIVSLPLPVNSATDVSLSLSELKFNLSHKDGTLMDYSVETSPDIGFDSDTGVGNGTKTVSVSSLSYSTVYTWFVNVTDGTHDVNITYTFTIEDIPDPWWNPSWEYRKPISID</sequence>
<reference evidence="1" key="1">
    <citation type="journal article" date="2014" name="Front. Microbiol.">
        <title>High frequency of phylogenetically diverse reductive dehalogenase-homologous genes in deep subseafloor sedimentary metagenomes.</title>
        <authorList>
            <person name="Kawai M."/>
            <person name="Futagami T."/>
            <person name="Toyoda A."/>
            <person name="Takaki Y."/>
            <person name="Nishi S."/>
            <person name="Hori S."/>
            <person name="Arai W."/>
            <person name="Tsubouchi T."/>
            <person name="Morono Y."/>
            <person name="Uchiyama I."/>
            <person name="Ito T."/>
            <person name="Fujiyama A."/>
            <person name="Inagaki F."/>
            <person name="Takami H."/>
        </authorList>
    </citation>
    <scope>NUCLEOTIDE SEQUENCE</scope>
    <source>
        <strain evidence="1">Expedition CK06-06</strain>
    </source>
</reference>